<feature type="domain" description="AB hydrolase-1" evidence="1">
    <location>
        <begin position="55"/>
        <end position="284"/>
    </location>
</feature>
<dbReference type="RefSeq" id="XP_040698111.1">
    <property type="nucleotide sequence ID" value="XM_040848051.1"/>
</dbReference>
<dbReference type="AlphaFoldDB" id="A0A1L9T4H6"/>
<dbReference type="PANTHER" id="PTHR43194">
    <property type="entry name" value="HYDROLASE ALPHA/BETA FOLD FAMILY"/>
    <property type="match status" value="1"/>
</dbReference>
<evidence type="ECO:0000313" key="3">
    <source>
        <dbReference type="Proteomes" id="UP000184356"/>
    </source>
</evidence>
<dbReference type="PANTHER" id="PTHR43194:SF2">
    <property type="entry name" value="PEROXISOMAL MEMBRANE PROTEIN LPX1"/>
    <property type="match status" value="1"/>
</dbReference>
<keyword evidence="3" id="KW-1185">Reference proteome</keyword>
<sequence length="299" mass="33904">MSCFGFLRKRKLQKQTTQDPPLRLDPYVYTRTVNGHEIAYTDYGHTHPGPAIVTFSGWNQDHRCWANVAPLLVPRYRVISICFRDHGPNRDPVPDYGFEDHADDVLALLDQLQVIQFVCMAASHGSWPAMIVAEKAGRDRVPAILILSLMMAEASPEFLGLCRALQGRETWQSAVQLFFKGALGGSQNREAREQVLGNMGGFGSDTWARSGRTIEQAYKQWGSPLKRMEQLDDPPLIHHLYSQPDAAQYHALHREFRQKHPKWFSYTHLAGETHCPHMENPAAVQQVMTDLIQRGMAKS</sequence>
<evidence type="ECO:0000259" key="1">
    <source>
        <dbReference type="Pfam" id="PF12697"/>
    </source>
</evidence>
<dbReference type="Gene3D" id="3.40.50.1820">
    <property type="entry name" value="alpha/beta hydrolase"/>
    <property type="match status" value="1"/>
</dbReference>
<dbReference type="Gene3D" id="1.10.210.20">
    <property type="match status" value="1"/>
</dbReference>
<evidence type="ECO:0000313" key="2">
    <source>
        <dbReference type="EMBL" id="OJJ54305.1"/>
    </source>
</evidence>
<name>A0A1L9T4H6_9EURO</name>
<gene>
    <name evidence="2" type="ORF">ASPSYDRAFT_50354</name>
</gene>
<protein>
    <recommendedName>
        <fullName evidence="1">AB hydrolase-1 domain-containing protein</fullName>
    </recommendedName>
</protein>
<dbReference type="EMBL" id="KV878595">
    <property type="protein sequence ID" value="OJJ54305.1"/>
    <property type="molecule type" value="Genomic_DNA"/>
</dbReference>
<dbReference type="InterPro" id="IPR050228">
    <property type="entry name" value="Carboxylesterase_BioH"/>
</dbReference>
<dbReference type="SUPFAM" id="SSF53474">
    <property type="entry name" value="alpha/beta-Hydrolases"/>
    <property type="match status" value="1"/>
</dbReference>
<dbReference type="OrthoDB" id="408373at2759"/>
<dbReference type="InterPro" id="IPR029058">
    <property type="entry name" value="AB_hydrolase_fold"/>
</dbReference>
<dbReference type="GeneID" id="63764124"/>
<reference evidence="3" key="1">
    <citation type="journal article" date="2017" name="Genome Biol.">
        <title>Comparative genomics reveals high biological diversity and specific adaptations in the industrially and medically important fungal genus Aspergillus.</title>
        <authorList>
            <person name="de Vries R.P."/>
            <person name="Riley R."/>
            <person name="Wiebenga A."/>
            <person name="Aguilar-Osorio G."/>
            <person name="Amillis S."/>
            <person name="Uchima C.A."/>
            <person name="Anderluh G."/>
            <person name="Asadollahi M."/>
            <person name="Askin M."/>
            <person name="Barry K."/>
            <person name="Battaglia E."/>
            <person name="Bayram O."/>
            <person name="Benocci T."/>
            <person name="Braus-Stromeyer S.A."/>
            <person name="Caldana C."/>
            <person name="Canovas D."/>
            <person name="Cerqueira G.C."/>
            <person name="Chen F."/>
            <person name="Chen W."/>
            <person name="Choi C."/>
            <person name="Clum A."/>
            <person name="Dos Santos R.A."/>
            <person name="Damasio A.R."/>
            <person name="Diallinas G."/>
            <person name="Emri T."/>
            <person name="Fekete E."/>
            <person name="Flipphi M."/>
            <person name="Freyberg S."/>
            <person name="Gallo A."/>
            <person name="Gournas C."/>
            <person name="Habgood R."/>
            <person name="Hainaut M."/>
            <person name="Harispe M.L."/>
            <person name="Henrissat B."/>
            <person name="Hilden K.S."/>
            <person name="Hope R."/>
            <person name="Hossain A."/>
            <person name="Karabika E."/>
            <person name="Karaffa L."/>
            <person name="Karanyi Z."/>
            <person name="Krasevec N."/>
            <person name="Kuo A."/>
            <person name="Kusch H."/>
            <person name="LaButti K."/>
            <person name="Lagendijk E.L."/>
            <person name="Lapidus A."/>
            <person name="Levasseur A."/>
            <person name="Lindquist E."/>
            <person name="Lipzen A."/>
            <person name="Logrieco A.F."/>
            <person name="MacCabe A."/>
            <person name="Maekelae M.R."/>
            <person name="Malavazi I."/>
            <person name="Melin P."/>
            <person name="Meyer V."/>
            <person name="Mielnichuk N."/>
            <person name="Miskei M."/>
            <person name="Molnar A.P."/>
            <person name="Mule G."/>
            <person name="Ngan C.Y."/>
            <person name="Orejas M."/>
            <person name="Orosz E."/>
            <person name="Ouedraogo J.P."/>
            <person name="Overkamp K.M."/>
            <person name="Park H.-S."/>
            <person name="Perrone G."/>
            <person name="Piumi F."/>
            <person name="Punt P.J."/>
            <person name="Ram A.F."/>
            <person name="Ramon A."/>
            <person name="Rauscher S."/>
            <person name="Record E."/>
            <person name="Riano-Pachon D.M."/>
            <person name="Robert V."/>
            <person name="Roehrig J."/>
            <person name="Ruller R."/>
            <person name="Salamov A."/>
            <person name="Salih N.S."/>
            <person name="Samson R.A."/>
            <person name="Sandor E."/>
            <person name="Sanguinetti M."/>
            <person name="Schuetze T."/>
            <person name="Sepcic K."/>
            <person name="Shelest E."/>
            <person name="Sherlock G."/>
            <person name="Sophianopoulou V."/>
            <person name="Squina F.M."/>
            <person name="Sun H."/>
            <person name="Susca A."/>
            <person name="Todd R.B."/>
            <person name="Tsang A."/>
            <person name="Unkles S.E."/>
            <person name="van de Wiele N."/>
            <person name="van Rossen-Uffink D."/>
            <person name="Oliveira J.V."/>
            <person name="Vesth T.C."/>
            <person name="Visser J."/>
            <person name="Yu J.-H."/>
            <person name="Zhou M."/>
            <person name="Andersen M.R."/>
            <person name="Archer D.B."/>
            <person name="Baker S.E."/>
            <person name="Benoit I."/>
            <person name="Brakhage A.A."/>
            <person name="Braus G.H."/>
            <person name="Fischer R."/>
            <person name="Frisvad J.C."/>
            <person name="Goldman G.H."/>
            <person name="Houbraken J."/>
            <person name="Oakley B."/>
            <person name="Pocsi I."/>
            <person name="Scazzocchio C."/>
            <person name="Seiboth B."/>
            <person name="vanKuyk P.A."/>
            <person name="Wortman J."/>
            <person name="Dyer P.S."/>
            <person name="Grigoriev I.V."/>
        </authorList>
    </citation>
    <scope>NUCLEOTIDE SEQUENCE [LARGE SCALE GENOMIC DNA]</scope>
    <source>
        <strain evidence="3">CBS 593.65</strain>
    </source>
</reference>
<organism evidence="2 3">
    <name type="scientific">Aspergillus sydowii CBS 593.65</name>
    <dbReference type="NCBI Taxonomy" id="1036612"/>
    <lineage>
        <taxon>Eukaryota</taxon>
        <taxon>Fungi</taxon>
        <taxon>Dikarya</taxon>
        <taxon>Ascomycota</taxon>
        <taxon>Pezizomycotina</taxon>
        <taxon>Eurotiomycetes</taxon>
        <taxon>Eurotiomycetidae</taxon>
        <taxon>Eurotiales</taxon>
        <taxon>Aspergillaceae</taxon>
        <taxon>Aspergillus</taxon>
        <taxon>Aspergillus subgen. Nidulantes</taxon>
    </lineage>
</organism>
<dbReference type="VEuPathDB" id="FungiDB:ASPSYDRAFT_50354"/>
<proteinExistence type="predicted"/>
<dbReference type="InterPro" id="IPR000073">
    <property type="entry name" value="AB_hydrolase_1"/>
</dbReference>
<dbReference type="Pfam" id="PF12697">
    <property type="entry name" value="Abhydrolase_6"/>
    <property type="match status" value="1"/>
</dbReference>
<dbReference type="STRING" id="1036612.A0A1L9T4H6"/>
<dbReference type="Proteomes" id="UP000184356">
    <property type="component" value="Unassembled WGS sequence"/>
</dbReference>
<accession>A0A1L9T4H6</accession>